<keyword evidence="5" id="KW-1185">Reference proteome</keyword>
<comment type="similarity">
    <text evidence="2">Belongs to the NAD(P)-dependent epimerase/dehydratase family. Dihydroflavonol-4-reductase subfamily.</text>
</comment>
<dbReference type="eggNOG" id="COG0451">
    <property type="taxonomic scope" value="Bacteria"/>
</dbReference>
<dbReference type="GO" id="GO:0016616">
    <property type="term" value="F:oxidoreductase activity, acting on the CH-OH group of donors, NAD or NADP as acceptor"/>
    <property type="evidence" value="ECO:0007669"/>
    <property type="project" value="TreeGrafter"/>
</dbReference>
<comment type="caution">
    <text evidence="4">The sequence shown here is derived from an EMBL/GenBank/DDBJ whole genome shotgun (WGS) entry which is preliminary data.</text>
</comment>
<dbReference type="Pfam" id="PF01370">
    <property type="entry name" value="Epimerase"/>
    <property type="match status" value="1"/>
</dbReference>
<name>A0A017SXG2_9BACT</name>
<sequence>MHDSATVLVTGGSGFVGSHVIAQLLAAGHRVRTTVRSLRREPEVRAMLKEAGPDPGDRLSFFAADLERDAGWAEAVAGCDYVQHVASPLPIGAPRHEDEVIVPARDGALRVLRAARDASVRRVVLTSSFAAIGYGHAPQVAPFDETTWTDPGRDVAAYVKSKAVAERAAWDFVAAEGRGLELSVINPTAIFGPVLGPDYASSVVVLRSLLEGALPACPRLYFGIVDVRDVADLHLRAMTDPAAKGERFVAVAGDFLPIVEMARILKRRLGPVAHRVPTREVPDFVVRVVALFAPAMRQMVPELGKVKNATSAKARRTLGWTPRSSEEALVAAAESLQRFGLLKGAKPRA</sequence>
<dbReference type="Proteomes" id="UP000019678">
    <property type="component" value="Unassembled WGS sequence"/>
</dbReference>
<keyword evidence="1" id="KW-0560">Oxidoreductase</keyword>
<feature type="domain" description="Ketoreductase" evidence="3">
    <location>
        <begin position="5"/>
        <end position="193"/>
    </location>
</feature>
<evidence type="ECO:0000313" key="5">
    <source>
        <dbReference type="Proteomes" id="UP000019678"/>
    </source>
</evidence>
<protein>
    <submittedName>
        <fullName evidence="4">NADPH-dependent methylglyoxal reductase (D-lactaldehyde dehydrogenase)</fullName>
    </submittedName>
</protein>
<dbReference type="PANTHER" id="PTHR10366">
    <property type="entry name" value="NAD DEPENDENT EPIMERASE/DEHYDRATASE"/>
    <property type="match status" value="1"/>
</dbReference>
<dbReference type="SUPFAM" id="SSF51735">
    <property type="entry name" value="NAD(P)-binding Rossmann-fold domains"/>
    <property type="match status" value="1"/>
</dbReference>
<dbReference type="Gene3D" id="3.40.50.720">
    <property type="entry name" value="NAD(P)-binding Rossmann-like Domain"/>
    <property type="match status" value="1"/>
</dbReference>
<dbReference type="PANTHER" id="PTHR10366:SF564">
    <property type="entry name" value="STEROL-4-ALPHA-CARBOXYLATE 3-DEHYDROGENASE, DECARBOXYLATING"/>
    <property type="match status" value="1"/>
</dbReference>
<evidence type="ECO:0000256" key="2">
    <source>
        <dbReference type="ARBA" id="ARBA00023445"/>
    </source>
</evidence>
<dbReference type="AlphaFoldDB" id="A0A017SXG2"/>
<organism evidence="4 5">
    <name type="scientific">Chondromyces apiculatus DSM 436</name>
    <dbReference type="NCBI Taxonomy" id="1192034"/>
    <lineage>
        <taxon>Bacteria</taxon>
        <taxon>Pseudomonadati</taxon>
        <taxon>Myxococcota</taxon>
        <taxon>Polyangia</taxon>
        <taxon>Polyangiales</taxon>
        <taxon>Polyangiaceae</taxon>
        <taxon>Chondromyces</taxon>
    </lineage>
</organism>
<dbReference type="InterPro" id="IPR050425">
    <property type="entry name" value="NAD(P)_dehydrat-like"/>
</dbReference>
<reference evidence="4 5" key="1">
    <citation type="submission" date="2013-05" db="EMBL/GenBank/DDBJ databases">
        <title>Genome assembly of Chondromyces apiculatus DSM 436.</title>
        <authorList>
            <person name="Sharma G."/>
            <person name="Khatri I."/>
            <person name="Kaur C."/>
            <person name="Mayilraj S."/>
            <person name="Subramanian S."/>
        </authorList>
    </citation>
    <scope>NUCLEOTIDE SEQUENCE [LARGE SCALE GENOMIC DNA]</scope>
    <source>
        <strain evidence="4 5">DSM 436</strain>
    </source>
</reference>
<dbReference type="STRING" id="1192034.CAP_8464"/>
<dbReference type="EMBL" id="ASRX01000084">
    <property type="protein sequence ID" value="EYF01310.1"/>
    <property type="molecule type" value="Genomic_DNA"/>
</dbReference>
<dbReference type="FunFam" id="3.40.50.720:FF:000336">
    <property type="entry name" value="Aldehyde reductase"/>
    <property type="match status" value="1"/>
</dbReference>
<dbReference type="RefSeq" id="WP_044249655.1">
    <property type="nucleotide sequence ID" value="NZ_ASRX01000084.1"/>
</dbReference>
<accession>A0A017SXG2</accession>
<evidence type="ECO:0000256" key="1">
    <source>
        <dbReference type="ARBA" id="ARBA00023002"/>
    </source>
</evidence>
<gene>
    <name evidence="4" type="ORF">CAP_8464</name>
</gene>
<dbReference type="InterPro" id="IPR001509">
    <property type="entry name" value="Epimerase_deHydtase"/>
</dbReference>
<evidence type="ECO:0000313" key="4">
    <source>
        <dbReference type="EMBL" id="EYF01310.1"/>
    </source>
</evidence>
<proteinExistence type="inferred from homology"/>
<dbReference type="InterPro" id="IPR057326">
    <property type="entry name" value="KR_dom"/>
</dbReference>
<dbReference type="InterPro" id="IPR036291">
    <property type="entry name" value="NAD(P)-bd_dom_sf"/>
</dbReference>
<dbReference type="OrthoDB" id="5366167at2"/>
<dbReference type="SMART" id="SM00822">
    <property type="entry name" value="PKS_KR"/>
    <property type="match status" value="1"/>
</dbReference>
<evidence type="ECO:0000259" key="3">
    <source>
        <dbReference type="SMART" id="SM00822"/>
    </source>
</evidence>
<dbReference type="CDD" id="cd05227">
    <property type="entry name" value="AR_SDR_e"/>
    <property type="match status" value="1"/>
</dbReference>